<reference evidence="2" key="1">
    <citation type="submission" date="2022-11" db="EMBL/GenBank/DDBJ databases">
        <title>Centuries of genome instability and evolution in soft-shell clam transmissible cancer (bioRxiv).</title>
        <authorList>
            <person name="Hart S.F.M."/>
            <person name="Yonemitsu M.A."/>
            <person name="Giersch R.M."/>
            <person name="Beal B.F."/>
            <person name="Arriagada G."/>
            <person name="Davis B.W."/>
            <person name="Ostrander E.A."/>
            <person name="Goff S.P."/>
            <person name="Metzger M.J."/>
        </authorList>
    </citation>
    <scope>NUCLEOTIDE SEQUENCE</scope>
    <source>
        <strain evidence="2">MELC-2E11</strain>
        <tissue evidence="2">Siphon/mantle</tissue>
    </source>
</reference>
<dbReference type="Proteomes" id="UP001164746">
    <property type="component" value="Chromosome 5"/>
</dbReference>
<gene>
    <name evidence="2" type="ORF">MAR_020917</name>
</gene>
<keyword evidence="3" id="KW-1185">Reference proteome</keyword>
<evidence type="ECO:0000256" key="1">
    <source>
        <dbReference type="SAM" id="MobiDB-lite"/>
    </source>
</evidence>
<feature type="compositionally biased region" description="Low complexity" evidence="1">
    <location>
        <begin position="56"/>
        <end position="74"/>
    </location>
</feature>
<accession>A0ABY7E6D7</accession>
<feature type="region of interest" description="Disordered" evidence="1">
    <location>
        <begin position="153"/>
        <end position="188"/>
    </location>
</feature>
<dbReference type="EMBL" id="CP111016">
    <property type="protein sequence ID" value="WAR05548.1"/>
    <property type="molecule type" value="Genomic_DNA"/>
</dbReference>
<name>A0ABY7E6D7_MYAAR</name>
<proteinExistence type="predicted"/>
<organism evidence="2 3">
    <name type="scientific">Mya arenaria</name>
    <name type="common">Soft-shell clam</name>
    <dbReference type="NCBI Taxonomy" id="6604"/>
    <lineage>
        <taxon>Eukaryota</taxon>
        <taxon>Metazoa</taxon>
        <taxon>Spiralia</taxon>
        <taxon>Lophotrochozoa</taxon>
        <taxon>Mollusca</taxon>
        <taxon>Bivalvia</taxon>
        <taxon>Autobranchia</taxon>
        <taxon>Heteroconchia</taxon>
        <taxon>Euheterodonta</taxon>
        <taxon>Imparidentia</taxon>
        <taxon>Neoheterodontei</taxon>
        <taxon>Myida</taxon>
        <taxon>Myoidea</taxon>
        <taxon>Myidae</taxon>
        <taxon>Mya</taxon>
    </lineage>
</organism>
<feature type="region of interest" description="Disordered" evidence="1">
    <location>
        <begin position="56"/>
        <end position="75"/>
    </location>
</feature>
<sequence>MATGVFITQKSSTNLALSGLSLQPIESVQNLGHILLKPSEGERDLFPYRVPRPLPSSLISTPSPTPSQQQSTPTATCAGQALGTWKQNLNDQSTSRSVDVSQNSSSLSELEMSLGGVGLCPFWCYLISVTIRKQHQHADGESRVIHESFSTVGGSRRYVRSSKPRVDSMSPTGSRRRDKLETSIQYND</sequence>
<protein>
    <submittedName>
        <fullName evidence="2">Uncharacterized protein</fullName>
    </submittedName>
</protein>
<evidence type="ECO:0000313" key="3">
    <source>
        <dbReference type="Proteomes" id="UP001164746"/>
    </source>
</evidence>
<evidence type="ECO:0000313" key="2">
    <source>
        <dbReference type="EMBL" id="WAR05548.1"/>
    </source>
</evidence>